<feature type="region of interest" description="Disordered" evidence="1">
    <location>
        <begin position="82"/>
        <end position="116"/>
    </location>
</feature>
<keyword evidence="2" id="KW-1133">Transmembrane helix</keyword>
<protein>
    <submittedName>
        <fullName evidence="3">Uncharacterized protein</fullName>
    </submittedName>
</protein>
<feature type="compositionally biased region" description="Basic residues" evidence="1">
    <location>
        <begin position="249"/>
        <end position="260"/>
    </location>
</feature>
<feature type="compositionally biased region" description="Low complexity" evidence="1">
    <location>
        <begin position="33"/>
        <end position="45"/>
    </location>
</feature>
<comment type="caution">
    <text evidence="3">The sequence shown here is derived from an EMBL/GenBank/DDBJ whole genome shotgun (WGS) entry which is preliminary data.</text>
</comment>
<sequence length="464" mass="50044">EHRGVDPTQQRASYFCSFPRLPVKRSAGNGIQASSPSRPRASTSRNLPPYRPPDPHRRQNSAPSLRPRILPVIHANAISVVAPALSHRRQPTPPKSTTSTTDTSATRSRPSRTVFTSAAKARPLRLVEETLTRNRKRRAPVFYAQSSHSVVQSLTYITIHHHHRHPRPCQELSHSPSAAAPAPANMATTNPIMPKVAPPLPSLPGTAVRQSGTTGSGGGEVDKDRLLADLRRQLDDSASDVSSVDSRGGRRRRSRSRRNNNKQLAQTGTGTGGGLAGPTVLPRLAETKPVRLQLGLNLDVEVELKARLQGDVSLTLLVEEKPSARPSSSAELRPNARGAVDEYAELFYMRLGRFSLRRRWIDREVSPSLTAAVALLIALGGFVLGFVAAKVLDGSSLSFSYHAANIGIGTREGEAERKVAVPLPLPLAVSGPVSVLGCGLQGAAAAMRDDQSLYDDMKTETRGR</sequence>
<gene>
    <name evidence="3" type="ORF">C8A03DRAFT_11431</name>
</gene>
<feature type="compositionally biased region" description="Low complexity" evidence="1">
    <location>
        <begin position="175"/>
        <end position="191"/>
    </location>
</feature>
<dbReference type="EMBL" id="MU860009">
    <property type="protein sequence ID" value="KAK4242378.1"/>
    <property type="molecule type" value="Genomic_DNA"/>
</dbReference>
<keyword evidence="2" id="KW-0472">Membrane</keyword>
<evidence type="ECO:0000256" key="1">
    <source>
        <dbReference type="SAM" id="MobiDB-lite"/>
    </source>
</evidence>
<feature type="compositionally biased region" description="Low complexity" evidence="1">
    <location>
        <begin position="95"/>
        <end position="113"/>
    </location>
</feature>
<feature type="non-terminal residue" evidence="3">
    <location>
        <position position="1"/>
    </location>
</feature>
<feature type="region of interest" description="Disordered" evidence="1">
    <location>
        <begin position="162"/>
        <end position="280"/>
    </location>
</feature>
<feature type="compositionally biased region" description="Basic and acidic residues" evidence="1">
    <location>
        <begin position="220"/>
        <end position="235"/>
    </location>
</feature>
<proteinExistence type="predicted"/>
<name>A0AAN7CKC4_9PEZI</name>
<keyword evidence="2" id="KW-0812">Transmembrane</keyword>
<dbReference type="Proteomes" id="UP001303760">
    <property type="component" value="Unassembled WGS sequence"/>
</dbReference>
<feature type="transmembrane region" description="Helical" evidence="2">
    <location>
        <begin position="369"/>
        <end position="392"/>
    </location>
</feature>
<organism evidence="3 4">
    <name type="scientific">Achaetomium macrosporum</name>
    <dbReference type="NCBI Taxonomy" id="79813"/>
    <lineage>
        <taxon>Eukaryota</taxon>
        <taxon>Fungi</taxon>
        <taxon>Dikarya</taxon>
        <taxon>Ascomycota</taxon>
        <taxon>Pezizomycotina</taxon>
        <taxon>Sordariomycetes</taxon>
        <taxon>Sordariomycetidae</taxon>
        <taxon>Sordariales</taxon>
        <taxon>Chaetomiaceae</taxon>
        <taxon>Achaetomium</taxon>
    </lineage>
</organism>
<accession>A0AAN7CKC4</accession>
<reference evidence="3" key="1">
    <citation type="journal article" date="2023" name="Mol. Phylogenet. Evol.">
        <title>Genome-scale phylogeny and comparative genomics of the fungal order Sordariales.</title>
        <authorList>
            <person name="Hensen N."/>
            <person name="Bonometti L."/>
            <person name="Westerberg I."/>
            <person name="Brannstrom I.O."/>
            <person name="Guillou S."/>
            <person name="Cros-Aarteil S."/>
            <person name="Calhoun S."/>
            <person name="Haridas S."/>
            <person name="Kuo A."/>
            <person name="Mondo S."/>
            <person name="Pangilinan J."/>
            <person name="Riley R."/>
            <person name="LaButti K."/>
            <person name="Andreopoulos B."/>
            <person name="Lipzen A."/>
            <person name="Chen C."/>
            <person name="Yan M."/>
            <person name="Daum C."/>
            <person name="Ng V."/>
            <person name="Clum A."/>
            <person name="Steindorff A."/>
            <person name="Ohm R.A."/>
            <person name="Martin F."/>
            <person name="Silar P."/>
            <person name="Natvig D.O."/>
            <person name="Lalanne C."/>
            <person name="Gautier V."/>
            <person name="Ament-Velasquez S.L."/>
            <person name="Kruys A."/>
            <person name="Hutchinson M.I."/>
            <person name="Powell A.J."/>
            <person name="Barry K."/>
            <person name="Miller A.N."/>
            <person name="Grigoriev I.V."/>
            <person name="Debuchy R."/>
            <person name="Gladieux P."/>
            <person name="Hiltunen Thoren M."/>
            <person name="Johannesson H."/>
        </authorList>
    </citation>
    <scope>NUCLEOTIDE SEQUENCE</scope>
    <source>
        <strain evidence="3">CBS 532.94</strain>
    </source>
</reference>
<dbReference type="AlphaFoldDB" id="A0AAN7CKC4"/>
<evidence type="ECO:0000256" key="2">
    <source>
        <dbReference type="SAM" id="Phobius"/>
    </source>
</evidence>
<evidence type="ECO:0000313" key="4">
    <source>
        <dbReference type="Proteomes" id="UP001303760"/>
    </source>
</evidence>
<keyword evidence="4" id="KW-1185">Reference proteome</keyword>
<feature type="region of interest" description="Disordered" evidence="1">
    <location>
        <begin position="1"/>
        <end position="63"/>
    </location>
</feature>
<dbReference type="PANTHER" id="PTHR35587:SF4">
    <property type="match status" value="1"/>
</dbReference>
<dbReference type="PANTHER" id="PTHR35587">
    <property type="entry name" value="EXPRESSED PROTEIN"/>
    <property type="match status" value="1"/>
</dbReference>
<reference evidence="3" key="2">
    <citation type="submission" date="2023-05" db="EMBL/GenBank/DDBJ databases">
        <authorList>
            <consortium name="Lawrence Berkeley National Laboratory"/>
            <person name="Steindorff A."/>
            <person name="Hensen N."/>
            <person name="Bonometti L."/>
            <person name="Westerberg I."/>
            <person name="Brannstrom I.O."/>
            <person name="Guillou S."/>
            <person name="Cros-Aarteil S."/>
            <person name="Calhoun S."/>
            <person name="Haridas S."/>
            <person name="Kuo A."/>
            <person name="Mondo S."/>
            <person name="Pangilinan J."/>
            <person name="Riley R."/>
            <person name="Labutti K."/>
            <person name="Andreopoulos B."/>
            <person name="Lipzen A."/>
            <person name="Chen C."/>
            <person name="Yanf M."/>
            <person name="Daum C."/>
            <person name="Ng V."/>
            <person name="Clum A."/>
            <person name="Ohm R."/>
            <person name="Martin F."/>
            <person name="Silar P."/>
            <person name="Natvig D."/>
            <person name="Lalanne C."/>
            <person name="Gautier V."/>
            <person name="Ament-Velasquez S.L."/>
            <person name="Kruys A."/>
            <person name="Hutchinson M.I."/>
            <person name="Powell A.J."/>
            <person name="Barry K."/>
            <person name="Miller A.N."/>
            <person name="Grigoriev I.V."/>
            <person name="Debuchy R."/>
            <person name="Gladieux P."/>
            <person name="Thoren M.H."/>
            <person name="Johannesson H."/>
        </authorList>
    </citation>
    <scope>NUCLEOTIDE SEQUENCE</scope>
    <source>
        <strain evidence="3">CBS 532.94</strain>
    </source>
</reference>
<evidence type="ECO:0000313" key="3">
    <source>
        <dbReference type="EMBL" id="KAK4242378.1"/>
    </source>
</evidence>